<keyword evidence="2" id="KW-1185">Reference proteome</keyword>
<organism evidence="1 2">
    <name type="scientific">Gigaspora margarita</name>
    <dbReference type="NCBI Taxonomy" id="4874"/>
    <lineage>
        <taxon>Eukaryota</taxon>
        <taxon>Fungi</taxon>
        <taxon>Fungi incertae sedis</taxon>
        <taxon>Mucoromycota</taxon>
        <taxon>Glomeromycotina</taxon>
        <taxon>Glomeromycetes</taxon>
        <taxon>Diversisporales</taxon>
        <taxon>Gigasporaceae</taxon>
        <taxon>Gigaspora</taxon>
    </lineage>
</organism>
<sequence>EIYALFTPPYSENDIQNLLASLMGIKILEVMPIPQQLEMPTLKPIPSLTLHYLKTKITKYINYEQTSL</sequence>
<name>A0ABN7US76_GIGMA</name>
<dbReference type="Proteomes" id="UP000789901">
    <property type="component" value="Unassembled WGS sequence"/>
</dbReference>
<dbReference type="EMBL" id="CAJVQB010005538">
    <property type="protein sequence ID" value="CAG8664259.1"/>
    <property type="molecule type" value="Genomic_DNA"/>
</dbReference>
<feature type="non-terminal residue" evidence="1">
    <location>
        <position position="1"/>
    </location>
</feature>
<evidence type="ECO:0000313" key="1">
    <source>
        <dbReference type="EMBL" id="CAG8664259.1"/>
    </source>
</evidence>
<proteinExistence type="predicted"/>
<reference evidence="1 2" key="1">
    <citation type="submission" date="2021-06" db="EMBL/GenBank/DDBJ databases">
        <authorList>
            <person name="Kallberg Y."/>
            <person name="Tangrot J."/>
            <person name="Rosling A."/>
        </authorList>
    </citation>
    <scope>NUCLEOTIDE SEQUENCE [LARGE SCALE GENOMIC DNA]</scope>
    <source>
        <strain evidence="1 2">120-4 pot B 10/14</strain>
    </source>
</reference>
<accession>A0ABN7US76</accession>
<protein>
    <submittedName>
        <fullName evidence="1">41381_t:CDS:1</fullName>
    </submittedName>
</protein>
<evidence type="ECO:0000313" key="2">
    <source>
        <dbReference type="Proteomes" id="UP000789901"/>
    </source>
</evidence>
<comment type="caution">
    <text evidence="1">The sequence shown here is derived from an EMBL/GenBank/DDBJ whole genome shotgun (WGS) entry which is preliminary data.</text>
</comment>
<gene>
    <name evidence="1" type="ORF">GMARGA_LOCUS10056</name>
</gene>